<proteinExistence type="predicted"/>
<dbReference type="EMBL" id="BAAAUT010000031">
    <property type="protein sequence ID" value="GAA3144254.1"/>
    <property type="molecule type" value="Genomic_DNA"/>
</dbReference>
<dbReference type="RefSeq" id="WP_344861541.1">
    <property type="nucleotide sequence ID" value="NZ_BAAAUT010000031.1"/>
</dbReference>
<name>A0ABP6ND58_9ACTN</name>
<accession>A0ABP6ND58</accession>
<keyword evidence="2" id="KW-1185">Reference proteome</keyword>
<sequence length="75" mass="7929">MSTPIPHAEQPGFTWDTLRPYEKGGWPCGATGCDTDESVVALVSQDPYWRYGLCAGCAADAGCPAELLPAKEATP</sequence>
<evidence type="ECO:0000313" key="1">
    <source>
        <dbReference type="EMBL" id="GAA3144254.1"/>
    </source>
</evidence>
<comment type="caution">
    <text evidence="1">The sequence shown here is derived from an EMBL/GenBank/DDBJ whole genome shotgun (WGS) entry which is preliminary data.</text>
</comment>
<organism evidence="1 2">
    <name type="scientific">Planomonospora alba</name>
    <dbReference type="NCBI Taxonomy" id="161354"/>
    <lineage>
        <taxon>Bacteria</taxon>
        <taxon>Bacillati</taxon>
        <taxon>Actinomycetota</taxon>
        <taxon>Actinomycetes</taxon>
        <taxon>Streptosporangiales</taxon>
        <taxon>Streptosporangiaceae</taxon>
        <taxon>Planomonospora</taxon>
    </lineage>
</organism>
<protein>
    <submittedName>
        <fullName evidence="1">Uncharacterized protein</fullName>
    </submittedName>
</protein>
<evidence type="ECO:0000313" key="2">
    <source>
        <dbReference type="Proteomes" id="UP001500320"/>
    </source>
</evidence>
<reference evidence="2" key="1">
    <citation type="journal article" date="2019" name="Int. J. Syst. Evol. Microbiol.">
        <title>The Global Catalogue of Microorganisms (GCM) 10K type strain sequencing project: providing services to taxonomists for standard genome sequencing and annotation.</title>
        <authorList>
            <consortium name="The Broad Institute Genomics Platform"/>
            <consortium name="The Broad Institute Genome Sequencing Center for Infectious Disease"/>
            <person name="Wu L."/>
            <person name="Ma J."/>
        </authorList>
    </citation>
    <scope>NUCLEOTIDE SEQUENCE [LARGE SCALE GENOMIC DNA]</scope>
    <source>
        <strain evidence="2">JCM 9373</strain>
    </source>
</reference>
<gene>
    <name evidence="1" type="ORF">GCM10010466_39210</name>
</gene>
<dbReference type="Proteomes" id="UP001500320">
    <property type="component" value="Unassembled WGS sequence"/>
</dbReference>